<evidence type="ECO:0000313" key="3">
    <source>
        <dbReference type="Proteomes" id="UP001596122"/>
    </source>
</evidence>
<reference evidence="3" key="1">
    <citation type="journal article" date="2019" name="Int. J. Syst. Evol. Microbiol.">
        <title>The Global Catalogue of Microorganisms (GCM) 10K type strain sequencing project: providing services to taxonomists for standard genome sequencing and annotation.</title>
        <authorList>
            <consortium name="The Broad Institute Genomics Platform"/>
            <consortium name="The Broad Institute Genome Sequencing Center for Infectious Disease"/>
            <person name="Wu L."/>
            <person name="Ma J."/>
        </authorList>
    </citation>
    <scope>NUCLEOTIDE SEQUENCE [LARGE SCALE GENOMIC DNA]</scope>
    <source>
        <strain evidence="3">CCUG 43114</strain>
    </source>
</reference>
<dbReference type="RefSeq" id="WP_340269343.1">
    <property type="nucleotide sequence ID" value="NZ_JBBEOG010000004.1"/>
</dbReference>
<feature type="transmembrane region" description="Helical" evidence="1">
    <location>
        <begin position="20"/>
        <end position="39"/>
    </location>
</feature>
<sequence length="254" mass="27977">MTGGDVATAGAGVPGTLLPVLLGLAVVVVIGVAVLGWVAERRRREALFAWSVDRAWSFAPGDPRLVDLLPGAPFGRGHSREVRTVLRGRWGSREALALDYRYKQTSGSGKNRRTRTYDHAVVALRLPVPLPRVHVGPESVFDRVLQAFGADDIEVESHDFNRRYRVEARDRRAAVAILHPRLVELLTTVEPAEWRTDFSSEGPVLVSWWSGALEPAALQHRLVLLDRIVASVPDWLWRESGGEPEAAPDRAPGP</sequence>
<keyword evidence="1" id="KW-1133">Transmembrane helix</keyword>
<name>A0ABW0GNB9_9MICO</name>
<organism evidence="2 3">
    <name type="scientific">Aquipuribacter nitratireducens</name>
    <dbReference type="NCBI Taxonomy" id="650104"/>
    <lineage>
        <taxon>Bacteria</taxon>
        <taxon>Bacillati</taxon>
        <taxon>Actinomycetota</taxon>
        <taxon>Actinomycetes</taxon>
        <taxon>Micrococcales</taxon>
        <taxon>Intrasporangiaceae</taxon>
        <taxon>Aquipuribacter</taxon>
    </lineage>
</organism>
<proteinExistence type="predicted"/>
<gene>
    <name evidence="2" type="ORF">ACFPJ6_11700</name>
</gene>
<keyword evidence="3" id="KW-1185">Reference proteome</keyword>
<comment type="caution">
    <text evidence="2">The sequence shown here is derived from an EMBL/GenBank/DDBJ whole genome shotgun (WGS) entry which is preliminary data.</text>
</comment>
<dbReference type="Proteomes" id="UP001596122">
    <property type="component" value="Unassembled WGS sequence"/>
</dbReference>
<evidence type="ECO:0008006" key="4">
    <source>
        <dbReference type="Google" id="ProtNLM"/>
    </source>
</evidence>
<protein>
    <recommendedName>
        <fullName evidence="4">DUF3137 domain-containing protein</fullName>
    </recommendedName>
</protein>
<accession>A0ABW0GNB9</accession>
<evidence type="ECO:0000313" key="2">
    <source>
        <dbReference type="EMBL" id="MFC5381458.1"/>
    </source>
</evidence>
<evidence type="ECO:0000256" key="1">
    <source>
        <dbReference type="SAM" id="Phobius"/>
    </source>
</evidence>
<keyword evidence="1" id="KW-0812">Transmembrane</keyword>
<keyword evidence="1" id="KW-0472">Membrane</keyword>
<dbReference type="EMBL" id="JBHSLD010000009">
    <property type="protein sequence ID" value="MFC5381458.1"/>
    <property type="molecule type" value="Genomic_DNA"/>
</dbReference>